<feature type="compositionally biased region" description="Polar residues" evidence="1">
    <location>
        <begin position="156"/>
        <end position="178"/>
    </location>
</feature>
<gene>
    <name evidence="2" type="ORF">A3207_00775</name>
</gene>
<dbReference type="GeneID" id="41323374"/>
<dbReference type="AlphaFoldDB" id="A0A8J8PEX8"/>
<feature type="compositionally biased region" description="Basic residues" evidence="1">
    <location>
        <begin position="45"/>
        <end position="59"/>
    </location>
</feature>
<sequence>MPQEPMTRLSKTGNEYIDNHIYILGIKPQKPQEKAKSTAPAVKQAAKKPAKKTSAKKTSKTASKPPVKKKPANSGFQTAVGTKTIKGVKIPVTADGYVPQNVVDKFQAGRSKNARTADGSFDAKNTFTMPITPEEFYKWTNRPGSYDVKGQDTRTRSAAGNKTAASTGSKSRSPVSGQSTLMYPEQKKKVTLRIRRDGKTEDYSGKSVKTIIQREFGRSNRIRLLPNYSDNSPEYFTIGEWMPDYHANNVLGVVYDVEVDDVSLSKQKARKLIKSEMEDK</sequence>
<protein>
    <submittedName>
        <fullName evidence="2">Uncharacterized protein</fullName>
    </submittedName>
</protein>
<evidence type="ECO:0000313" key="2">
    <source>
        <dbReference type="EMBL" id="TQS84610.1"/>
    </source>
</evidence>
<accession>A0A8J8PEX8</accession>
<name>A0A8J8PEX8_9ARCH</name>
<proteinExistence type="predicted"/>
<feature type="region of interest" description="Disordered" evidence="1">
    <location>
        <begin position="143"/>
        <end position="178"/>
    </location>
</feature>
<dbReference type="RefSeq" id="WP_020448841.1">
    <property type="nucleotide sequence ID" value="NZ_CAYAYJ010000005.1"/>
</dbReference>
<comment type="caution">
    <text evidence="2">The sequence shown here is derived from an EMBL/GenBank/DDBJ whole genome shotgun (WGS) entry which is preliminary data.</text>
</comment>
<evidence type="ECO:0000313" key="3">
    <source>
        <dbReference type="Proteomes" id="UP000752814"/>
    </source>
</evidence>
<evidence type="ECO:0000256" key="1">
    <source>
        <dbReference type="SAM" id="MobiDB-lite"/>
    </source>
</evidence>
<dbReference type="Proteomes" id="UP000752814">
    <property type="component" value="Unassembled WGS sequence"/>
</dbReference>
<reference evidence="2" key="1">
    <citation type="submission" date="2016-03" db="EMBL/GenBank/DDBJ databases">
        <authorList>
            <person name="Borrel G."/>
            <person name="Mccann A."/>
            <person name="O'Toole P.W."/>
        </authorList>
    </citation>
    <scope>NUCLEOTIDE SEQUENCE</scope>
    <source>
        <strain evidence="2">183</strain>
    </source>
</reference>
<feature type="region of interest" description="Disordered" evidence="1">
    <location>
        <begin position="28"/>
        <end position="78"/>
    </location>
</feature>
<dbReference type="EMBL" id="LVVT01000001">
    <property type="protein sequence ID" value="TQS84610.1"/>
    <property type="molecule type" value="Genomic_DNA"/>
</dbReference>
<organism evidence="2 3">
    <name type="scientific">Candidatus Methanomassiliicoccus intestinalis</name>
    <dbReference type="NCBI Taxonomy" id="1406512"/>
    <lineage>
        <taxon>Archaea</taxon>
        <taxon>Methanobacteriati</taxon>
        <taxon>Thermoplasmatota</taxon>
        <taxon>Thermoplasmata</taxon>
        <taxon>Methanomassiliicoccales</taxon>
        <taxon>Methanomassiliicoccaceae</taxon>
        <taxon>Methanomassiliicoccus</taxon>
    </lineage>
</organism>